<accession>A0A2T9WM15</accession>
<dbReference type="GO" id="GO:0005524">
    <property type="term" value="F:ATP binding"/>
    <property type="evidence" value="ECO:0007669"/>
    <property type="project" value="UniProtKB-KW"/>
</dbReference>
<evidence type="ECO:0000313" key="6">
    <source>
        <dbReference type="EMBL" id="PVU68847.1"/>
    </source>
</evidence>
<dbReference type="GO" id="GO:0005886">
    <property type="term" value="C:plasma membrane"/>
    <property type="evidence" value="ECO:0007669"/>
    <property type="project" value="TreeGrafter"/>
</dbReference>
<dbReference type="GO" id="GO:0016887">
    <property type="term" value="F:ATP hydrolysis activity"/>
    <property type="evidence" value="ECO:0007669"/>
    <property type="project" value="InterPro"/>
</dbReference>
<dbReference type="InterPro" id="IPR003439">
    <property type="entry name" value="ABC_transporter-like_ATP-bd"/>
</dbReference>
<dbReference type="Gene3D" id="3.40.50.300">
    <property type="entry name" value="P-loop containing nucleotide triphosphate hydrolases"/>
    <property type="match status" value="1"/>
</dbReference>
<reference evidence="6 8" key="1">
    <citation type="journal article" date="2015" name="Appl. Environ. Microbiol.">
        <title>Nanoarchaeota, Their Sulfolobales Host, and Nanoarchaeota Virus Distribution across Yellowstone National Park Hot Springs.</title>
        <authorList>
            <person name="Munson-McGee J.H."/>
            <person name="Field E.K."/>
            <person name="Bateson M."/>
            <person name="Rooney C."/>
            <person name="Stepanauskas R."/>
            <person name="Young M.J."/>
        </authorList>
    </citation>
    <scope>NUCLEOTIDE SEQUENCE [LARGE SCALE GENOMIC DNA]</scope>
    <source>
        <strain evidence="6">SCGC AB-777_F03</strain>
        <strain evidence="7">SCGC AB-777_O03</strain>
    </source>
</reference>
<proteinExistence type="predicted"/>
<dbReference type="PANTHER" id="PTHR24220:SF86">
    <property type="entry name" value="ABC TRANSPORTER ABCH.1"/>
    <property type="match status" value="1"/>
</dbReference>
<dbReference type="CDD" id="cd03255">
    <property type="entry name" value="ABC_MJ0796_LolCDE_FtsE"/>
    <property type="match status" value="1"/>
</dbReference>
<dbReference type="AlphaFoldDB" id="A0A2T9WM15"/>
<keyword evidence="2" id="KW-0547">Nucleotide-binding</keyword>
<evidence type="ECO:0000313" key="5">
    <source>
        <dbReference type="EMBL" id="MCC5446851.1"/>
    </source>
</evidence>
<dbReference type="InterPro" id="IPR027417">
    <property type="entry name" value="P-loop_NTPase"/>
</dbReference>
<dbReference type="PROSITE" id="PS50893">
    <property type="entry name" value="ABC_TRANSPORTER_2"/>
    <property type="match status" value="1"/>
</dbReference>
<dbReference type="GO" id="GO:0098796">
    <property type="term" value="C:membrane protein complex"/>
    <property type="evidence" value="ECO:0007669"/>
    <property type="project" value="UniProtKB-ARBA"/>
</dbReference>
<dbReference type="PROSITE" id="PS00211">
    <property type="entry name" value="ABC_TRANSPORTER_1"/>
    <property type="match status" value="1"/>
</dbReference>
<comment type="caution">
    <text evidence="6">The sequence shown here is derived from an EMBL/GenBank/DDBJ whole genome shotgun (WGS) entry which is preliminary data.</text>
</comment>
<protein>
    <submittedName>
        <fullName evidence="6">ABC transporter ATP-binding protein</fullName>
    </submittedName>
</protein>
<name>A0A2T9WM15_NANST</name>
<dbReference type="EMBL" id="QEFP01000002">
    <property type="protein sequence ID" value="PVU68847.1"/>
    <property type="molecule type" value="Genomic_DNA"/>
</dbReference>
<dbReference type="SUPFAM" id="SSF52540">
    <property type="entry name" value="P-loop containing nucleoside triphosphate hydrolases"/>
    <property type="match status" value="1"/>
</dbReference>
<dbReference type="Pfam" id="PF00005">
    <property type="entry name" value="ABC_tran"/>
    <property type="match status" value="1"/>
</dbReference>
<dbReference type="InterPro" id="IPR015854">
    <property type="entry name" value="ABC_transpr_LolD-like"/>
</dbReference>
<dbReference type="SMART" id="SM00382">
    <property type="entry name" value="AAA"/>
    <property type="match status" value="1"/>
</dbReference>
<evidence type="ECO:0000313" key="8">
    <source>
        <dbReference type="Proteomes" id="UP000245908"/>
    </source>
</evidence>
<dbReference type="EMBL" id="QEFP02000003">
    <property type="protein sequence ID" value="MCC5446851.1"/>
    <property type="molecule type" value="Genomic_DNA"/>
</dbReference>
<keyword evidence="3 6" id="KW-0067">ATP-binding</keyword>
<dbReference type="InterPro" id="IPR003593">
    <property type="entry name" value="AAA+_ATPase"/>
</dbReference>
<dbReference type="EMBL" id="QEFH01000019">
    <property type="protein sequence ID" value="PVU70747.1"/>
    <property type="molecule type" value="Genomic_DNA"/>
</dbReference>
<reference evidence="5" key="3">
    <citation type="submission" date="2017-05" db="EMBL/GenBank/DDBJ databases">
        <authorList>
            <person name="Munson-Mcgee J.H."/>
        </authorList>
    </citation>
    <scope>NUCLEOTIDE SEQUENCE</scope>
    <source>
        <strain evidence="5">SCGC AB-777_F03</strain>
    </source>
</reference>
<dbReference type="InterPro" id="IPR017911">
    <property type="entry name" value="MacB-like_ATP-bd"/>
</dbReference>
<dbReference type="FunFam" id="3.40.50.300:FF:000032">
    <property type="entry name" value="Export ABC transporter ATP-binding protein"/>
    <property type="match status" value="1"/>
</dbReference>
<reference evidence="5" key="4">
    <citation type="submission" date="2021-11" db="EMBL/GenBank/DDBJ databases">
        <authorList>
            <person name="Munson-Mcgee J."/>
            <person name="Field E."/>
            <person name="Bateson M."/>
            <person name="Rooney C."/>
            <person name="Stepanauskas R."/>
            <person name="Young M."/>
        </authorList>
    </citation>
    <scope>NUCLEOTIDE SEQUENCE</scope>
    <source>
        <strain evidence="5">SCGC AB-777_F03</strain>
    </source>
</reference>
<dbReference type="GO" id="GO:0022857">
    <property type="term" value="F:transmembrane transporter activity"/>
    <property type="evidence" value="ECO:0007669"/>
    <property type="project" value="TreeGrafter"/>
</dbReference>
<keyword evidence="1" id="KW-0813">Transport</keyword>
<evidence type="ECO:0000259" key="4">
    <source>
        <dbReference type="PROSITE" id="PS50893"/>
    </source>
</evidence>
<evidence type="ECO:0000256" key="3">
    <source>
        <dbReference type="ARBA" id="ARBA00022840"/>
    </source>
</evidence>
<organism evidence="6">
    <name type="scientific">Nanobsidianus stetteri</name>
    <dbReference type="NCBI Taxonomy" id="1294122"/>
    <lineage>
        <taxon>Archaea</taxon>
        <taxon>Nanobdellota</taxon>
        <taxon>Candidatus Nanoarchaeia</taxon>
        <taxon>Nanoarchaeales</taxon>
        <taxon>Nanopusillaceae</taxon>
        <taxon>Candidatus Nanobsidianus</taxon>
    </lineage>
</organism>
<feature type="domain" description="ABC transporter" evidence="4">
    <location>
        <begin position="3"/>
        <end position="231"/>
    </location>
</feature>
<dbReference type="RefSeq" id="WP_228615069.1">
    <property type="nucleotide sequence ID" value="NZ_QEFP02000003.1"/>
</dbReference>
<dbReference type="InterPro" id="IPR017871">
    <property type="entry name" value="ABC_transporter-like_CS"/>
</dbReference>
<reference evidence="6" key="2">
    <citation type="submission" date="2017-05" db="EMBL/GenBank/DDBJ databases">
        <authorList>
            <person name="Song R."/>
            <person name="Chenine A.L."/>
            <person name="Ruprecht R.M."/>
        </authorList>
    </citation>
    <scope>NUCLEOTIDE SEQUENCE</scope>
    <source>
        <strain evidence="6">SCGC AB-777_F03</strain>
        <strain evidence="7">SCGC AB-777_O03</strain>
    </source>
</reference>
<evidence type="ECO:0000313" key="7">
    <source>
        <dbReference type="EMBL" id="PVU70747.1"/>
    </source>
</evidence>
<evidence type="ECO:0000256" key="1">
    <source>
        <dbReference type="ARBA" id="ARBA00022448"/>
    </source>
</evidence>
<dbReference type="Proteomes" id="UP000245908">
    <property type="component" value="Unassembled WGS sequence"/>
</dbReference>
<gene>
    <name evidence="5" type="ORF">DDW03_000310</name>
    <name evidence="6" type="ORF">DDW03_00710</name>
    <name evidence="7" type="ORF">DDW05_02400</name>
</gene>
<dbReference type="PANTHER" id="PTHR24220">
    <property type="entry name" value="IMPORT ATP-BINDING PROTEIN"/>
    <property type="match status" value="1"/>
</dbReference>
<dbReference type="Proteomes" id="UP000245509">
    <property type="component" value="Unassembled WGS sequence"/>
</dbReference>
<evidence type="ECO:0000256" key="2">
    <source>
        <dbReference type="ARBA" id="ARBA00022741"/>
    </source>
</evidence>
<sequence>MIVKLENVEKIYYVGGYPIKALDNVSLEIKEGEFLSIVGPSGSGKSTLLAIMGCLDRPTKGRVYLFDKDISKLNDNQLSELRRKYIGFIFQQYYLFNYLNALENVQIGLRISGNNNLEKAKELLNKVGLGDRLYNYPNQLSGGQQQRVVIARALAKDPKLILADEPTANIDEKSAKELLDILKKLNEDENRTIVIVTHDLRVAEKTNRIVVIRNGKILKDNATIDETIELLK</sequence>